<evidence type="ECO:0000313" key="9">
    <source>
        <dbReference type="Proteomes" id="UP000013785"/>
    </source>
</evidence>
<dbReference type="InterPro" id="IPR051539">
    <property type="entry name" value="T4SS-coupling_protein"/>
</dbReference>
<dbReference type="GO" id="GO:0005886">
    <property type="term" value="C:plasma membrane"/>
    <property type="evidence" value="ECO:0007669"/>
    <property type="project" value="UniProtKB-SubCell"/>
</dbReference>
<evidence type="ECO:0000256" key="5">
    <source>
        <dbReference type="ARBA" id="ARBA00022989"/>
    </source>
</evidence>
<keyword evidence="6 7" id="KW-0472">Membrane</keyword>
<dbReference type="InterPro" id="IPR027417">
    <property type="entry name" value="P-loop_NTPase"/>
</dbReference>
<comment type="subcellular location">
    <subcellularLocation>
        <location evidence="1">Cell membrane</location>
        <topology evidence="1">Multi-pass membrane protein</topology>
    </subcellularLocation>
</comment>
<dbReference type="EMBL" id="AJAT01000016">
    <property type="protein sequence ID" value="EOL43012.1"/>
    <property type="molecule type" value="Genomic_DNA"/>
</dbReference>
<name>R3W620_9ENTE</name>
<dbReference type="Pfam" id="PF02534">
    <property type="entry name" value="T4SS-DNA_transf"/>
    <property type="match status" value="1"/>
</dbReference>
<keyword evidence="5 7" id="KW-1133">Transmembrane helix</keyword>
<evidence type="ECO:0000256" key="2">
    <source>
        <dbReference type="ARBA" id="ARBA00008806"/>
    </source>
</evidence>
<feature type="transmembrane region" description="Helical" evidence="7">
    <location>
        <begin position="136"/>
        <end position="156"/>
    </location>
</feature>
<reference evidence="8 9" key="1">
    <citation type="submission" date="2013-02" db="EMBL/GenBank/DDBJ databases">
        <title>The Genome Sequence of Enterococcus phoeniculicola BAA-412.</title>
        <authorList>
            <consortium name="The Broad Institute Genome Sequencing Platform"/>
            <consortium name="The Broad Institute Genome Sequencing Center for Infectious Disease"/>
            <person name="Earl A.M."/>
            <person name="Gilmore M.S."/>
            <person name="Lebreton F."/>
            <person name="Walker B."/>
            <person name="Young S.K."/>
            <person name="Zeng Q."/>
            <person name="Gargeya S."/>
            <person name="Fitzgerald M."/>
            <person name="Haas B."/>
            <person name="Abouelleil A."/>
            <person name="Alvarado L."/>
            <person name="Arachchi H.M."/>
            <person name="Berlin A.M."/>
            <person name="Chapman S.B."/>
            <person name="Dewar J."/>
            <person name="Goldberg J."/>
            <person name="Griggs A."/>
            <person name="Gujja S."/>
            <person name="Hansen M."/>
            <person name="Howarth C."/>
            <person name="Imamovic A."/>
            <person name="Larimer J."/>
            <person name="McCowan C."/>
            <person name="Murphy C."/>
            <person name="Neiman D."/>
            <person name="Pearson M."/>
            <person name="Priest M."/>
            <person name="Roberts A."/>
            <person name="Saif S."/>
            <person name="Shea T."/>
            <person name="Sisk P."/>
            <person name="Sykes S."/>
            <person name="Wortman J."/>
            <person name="Nusbaum C."/>
            <person name="Birren B."/>
        </authorList>
    </citation>
    <scope>NUCLEOTIDE SEQUENCE [LARGE SCALE GENOMIC DNA]</scope>
    <source>
        <strain evidence="8 9">ATCC BAA-412</strain>
    </source>
</reference>
<evidence type="ECO:0000256" key="6">
    <source>
        <dbReference type="ARBA" id="ARBA00023136"/>
    </source>
</evidence>
<evidence type="ECO:0000313" key="8">
    <source>
        <dbReference type="EMBL" id="EOL43012.1"/>
    </source>
</evidence>
<dbReference type="AlphaFoldDB" id="R3W620"/>
<evidence type="ECO:0000256" key="3">
    <source>
        <dbReference type="ARBA" id="ARBA00022475"/>
    </source>
</evidence>
<sequence>MYCFLFLVLNAICYFIDSVIPNLTTSITGDFIFSKEKFLSSLFKFNHSYFTFYFFGFLIGGYFIFRRIFQLRTNFRPLEDEFSQGSMEWANVKNLIGEYATVPVRPFSEEDYYDGKPGLPISRIPRNAKEKKSGEFRYLVETVIGNMLILAATRIGKSRYFLDPFIDTISRAKNQLDRWSFVMTATKGTEPREWYQILKSRGYNIRIYNTVNQFYSDPFPILKVFFTYYKHYYQFKKKGEQQLTEKEQQKYLIKAEMQLANAENMLRRAAQSYFLEVNQGKDGGFWTKACRNLFTSLALAVADQVLKEGEEEIKVNPYTIYDIANEMIAIKITKESYEYLKEGAKNKKELDRLLKKYEGSSILDVYFQELPKTNPARKYYQAILASAPAKTTLGNVLTHFDGDLESFLQSANAKMTSYDDGYNLEDIGFDKEKPTAVFIIFSDTDELNNRLGMLILDQIYQILKNKADLQEDPSQAHCVRPVLTIYEEGGNLGLPVPRLTQKWTAGLSRWLYQCLVLQDIAQLTEMYTEAVEKTILGNLANFVYIRTGSEETNEFVSKQLGKRKVYSKTRSKETTSIKASEIESLEFLNLLDTAELRRLRAGESVIVRLNHEEDNDGNPIYQYPIFNTFENDTNMIKFDDFRRKDKLSWDEIPVNNQFMGLKIEEILTTLKIKKNKPQPEKNNLFPVKLAKVKQDNKQIHSKKVSFKEIEQINLFTLNEGEQQLVESELISMNTSENEIQEKIETNWKEKLVFEYYELFESVLDKPISTIFKASELQQLEQFIRKNSLKQQAITINEFVQIVRVQDQPIAELITFLVSNLDQEKQKQLISIMKNWKGVA</sequence>
<keyword evidence="3" id="KW-1003">Cell membrane</keyword>
<evidence type="ECO:0000256" key="1">
    <source>
        <dbReference type="ARBA" id="ARBA00004651"/>
    </source>
</evidence>
<dbReference type="Proteomes" id="UP000013785">
    <property type="component" value="Unassembled WGS sequence"/>
</dbReference>
<dbReference type="Gene3D" id="3.40.50.300">
    <property type="entry name" value="P-loop containing nucleotide triphosphate hydrolases"/>
    <property type="match status" value="1"/>
</dbReference>
<accession>R3W620</accession>
<feature type="transmembrane region" description="Helical" evidence="7">
    <location>
        <begin position="50"/>
        <end position="69"/>
    </location>
</feature>
<evidence type="ECO:0000256" key="7">
    <source>
        <dbReference type="SAM" id="Phobius"/>
    </source>
</evidence>
<dbReference type="InterPro" id="IPR003688">
    <property type="entry name" value="TraG/VirD4"/>
</dbReference>
<dbReference type="PANTHER" id="PTHR37937">
    <property type="entry name" value="CONJUGATIVE TRANSFER: DNA TRANSPORT"/>
    <property type="match status" value="1"/>
</dbReference>
<evidence type="ECO:0008006" key="10">
    <source>
        <dbReference type="Google" id="ProtNLM"/>
    </source>
</evidence>
<dbReference type="PATRIC" id="fig|1158610.3.peg.1981"/>
<dbReference type="CDD" id="cd01127">
    <property type="entry name" value="TrwB_TraG_TraD_VirD4"/>
    <property type="match status" value="1"/>
</dbReference>
<organism evidence="8 9">
    <name type="scientific">Enterococcus phoeniculicola ATCC BAA-412</name>
    <dbReference type="NCBI Taxonomy" id="1158610"/>
    <lineage>
        <taxon>Bacteria</taxon>
        <taxon>Bacillati</taxon>
        <taxon>Bacillota</taxon>
        <taxon>Bacilli</taxon>
        <taxon>Lactobacillales</taxon>
        <taxon>Enterococcaceae</taxon>
        <taxon>Enterococcus</taxon>
    </lineage>
</organism>
<dbReference type="PANTHER" id="PTHR37937:SF1">
    <property type="entry name" value="CONJUGATIVE TRANSFER: DNA TRANSPORT"/>
    <property type="match status" value="1"/>
</dbReference>
<keyword evidence="4 7" id="KW-0812">Transmembrane</keyword>
<evidence type="ECO:0000256" key="4">
    <source>
        <dbReference type="ARBA" id="ARBA00022692"/>
    </source>
</evidence>
<gene>
    <name evidence="8" type="ORF">UC3_01989</name>
</gene>
<dbReference type="eggNOG" id="COG3505">
    <property type="taxonomic scope" value="Bacteria"/>
</dbReference>
<dbReference type="HOGENOM" id="CLU_015107_0_0_9"/>
<proteinExistence type="inferred from homology"/>
<protein>
    <recommendedName>
        <fullName evidence="10">TraD/TraG TraM recognition site domain-containing protein</fullName>
    </recommendedName>
</protein>
<dbReference type="STRING" id="154621.RV11_GL003172"/>
<comment type="similarity">
    <text evidence="2">Belongs to the VirD4/TraG family.</text>
</comment>
<dbReference type="SUPFAM" id="SSF52540">
    <property type="entry name" value="P-loop containing nucleoside triphosphate hydrolases"/>
    <property type="match status" value="1"/>
</dbReference>
<keyword evidence="9" id="KW-1185">Reference proteome</keyword>
<comment type="caution">
    <text evidence="8">The sequence shown here is derived from an EMBL/GenBank/DDBJ whole genome shotgun (WGS) entry which is preliminary data.</text>
</comment>